<accession>I4BZ06</accession>
<dbReference type="InterPro" id="IPR045079">
    <property type="entry name" value="Oxoprolinase-like"/>
</dbReference>
<keyword evidence="3" id="KW-1185">Reference proteome</keyword>
<dbReference type="GO" id="GO:0006749">
    <property type="term" value="P:glutathione metabolic process"/>
    <property type="evidence" value="ECO:0007669"/>
    <property type="project" value="TreeGrafter"/>
</dbReference>
<organism evidence="2 3">
    <name type="scientific">Acetomicrobium mobile (strain ATCC BAA-54 / DSM 13181 / JCM 12221 / NGA)</name>
    <name type="common">Anaerobaculum mobile</name>
    <dbReference type="NCBI Taxonomy" id="891968"/>
    <lineage>
        <taxon>Bacteria</taxon>
        <taxon>Thermotogati</taxon>
        <taxon>Synergistota</taxon>
        <taxon>Synergistia</taxon>
        <taxon>Synergistales</taxon>
        <taxon>Acetomicrobiaceae</taxon>
        <taxon>Acetomicrobium</taxon>
    </lineage>
</organism>
<reference evidence="3" key="1">
    <citation type="journal article" date="2013" name="Stand. Genomic Sci.">
        <title>Complete genome sequence of the moderate thermophile Anaerobaculum mobile type strain (NGA(T)).</title>
        <authorList>
            <person name="Mavromatis K."/>
            <person name="Stackebrandt E."/>
            <person name="Held B."/>
            <person name="Lapidus A."/>
            <person name="Nolan M."/>
            <person name="Lucas S."/>
            <person name="Hammon N."/>
            <person name="Deshpande S."/>
            <person name="Cheng J.F."/>
            <person name="Tapia R."/>
            <person name="Goodwin L.A."/>
            <person name="Pitluck S."/>
            <person name="Liolios K."/>
            <person name="Pagani I."/>
            <person name="Ivanova N."/>
            <person name="Mikhailova N."/>
            <person name="Huntemann M."/>
            <person name="Pati A."/>
            <person name="Chen A."/>
            <person name="Palaniappan K."/>
            <person name="Land M."/>
            <person name="Rohde M."/>
            <person name="Spring S."/>
            <person name="Goker M."/>
            <person name="Woyke T."/>
            <person name="Detter J.C."/>
            <person name="Bristow J."/>
            <person name="Eisen J.A."/>
            <person name="Markowitz V."/>
            <person name="Hugenholtz P."/>
            <person name="Klenk H.P."/>
            <person name="Kyrpides N.C."/>
        </authorList>
    </citation>
    <scope>NUCLEOTIDE SEQUENCE</scope>
    <source>
        <strain evidence="3">ATCC BAA-54 / DSM 13181 / NGA</strain>
    </source>
</reference>
<dbReference type="EMBL" id="CP003198">
    <property type="protein sequence ID" value="AFM22513.1"/>
    <property type="molecule type" value="Genomic_DNA"/>
</dbReference>
<dbReference type="GO" id="GO:0017168">
    <property type="term" value="F:5-oxoprolinase (ATP-hydrolyzing) activity"/>
    <property type="evidence" value="ECO:0007669"/>
    <property type="project" value="TreeGrafter"/>
</dbReference>
<name>I4BZ06_ACEMN</name>
<dbReference type="PATRIC" id="fig|891968.3.peg.1912"/>
<dbReference type="Proteomes" id="UP000006061">
    <property type="component" value="Chromosome"/>
</dbReference>
<dbReference type="HOGENOM" id="CLU_020413_1_1_0"/>
<protein>
    <submittedName>
        <fullName evidence="2">N-methylhydantoinase B/acetone carboxylase, alpha subunit</fullName>
    </submittedName>
</protein>
<evidence type="ECO:0000313" key="2">
    <source>
        <dbReference type="EMBL" id="AFM22513.1"/>
    </source>
</evidence>
<proteinExistence type="predicted"/>
<dbReference type="Pfam" id="PF02538">
    <property type="entry name" value="Hydantoinase_B"/>
    <property type="match status" value="1"/>
</dbReference>
<dbReference type="eggNOG" id="COG0146">
    <property type="taxonomic scope" value="Bacteria"/>
</dbReference>
<feature type="domain" description="Hydantoinase B/oxoprolinase" evidence="1">
    <location>
        <begin position="4"/>
        <end position="526"/>
    </location>
</feature>
<dbReference type="PANTHER" id="PTHR11365:SF23">
    <property type="entry name" value="HYPOTHETICAL 5-OXOPROLINASE (EUROFUNG)-RELATED"/>
    <property type="match status" value="1"/>
</dbReference>
<dbReference type="PANTHER" id="PTHR11365">
    <property type="entry name" value="5-OXOPROLINASE RELATED"/>
    <property type="match status" value="1"/>
</dbReference>
<sequence>MTKDLVSIRVIKGALDSIAKEMFWATIRTAKSSIIYETFDFAPALTNAKGDLVSIGTGIAVFLGIMPMVARAVMEDAKQYDLGFAPGDIFVINDAYRISTHLNDVALAMPIFYKDEHIATATIRGHVNDVGGMNPGSWGPDASEVYQEGLIIPTSHFYKEGKLNKEVVRLILHNSRIPDFVYGDLEAFAAALRYAYKRVNELCDKYGTELVQEAMDDRINDGRIMAKNRLANLKKGEFYAEEFIEKYEGMDEDLKITVKVKITDDKFIADFTDNPKQVKAPINTTFAGVYTAVATIFTALTDPHVPLNQGYLESLEVISPEGSLFNALPPAPVSCYWETMFYAVDLIWKALAPHFPDKLTAGHFLSVVSETLSMIDPRDGKYKILCEPNPGGWGAGIDKDGESCLVSAADGETYCHPVEVIERDYPIRVECMRYNFEDGVGHGKFRGGFGMKKDYRLLADEANMVCSINRIKYPPWGVDEGQHGSCNHIVITRDDKVIWDGGRASNFTVKKNDIVSIRSGGGGGWGLATKRDPQLVLEDYRNGLLPLEMAKEIYGVVINPDNLSVNLEETKKLREGAK</sequence>
<gene>
    <name evidence="2" type="ordered locus">Anamo_1927</name>
</gene>
<dbReference type="GO" id="GO:0005829">
    <property type="term" value="C:cytosol"/>
    <property type="evidence" value="ECO:0007669"/>
    <property type="project" value="TreeGrafter"/>
</dbReference>
<evidence type="ECO:0000313" key="3">
    <source>
        <dbReference type="Proteomes" id="UP000006061"/>
    </source>
</evidence>
<dbReference type="InterPro" id="IPR003692">
    <property type="entry name" value="Hydantoinase_B"/>
</dbReference>
<dbReference type="KEGG" id="amo:Anamo_1927"/>
<dbReference type="AlphaFoldDB" id="I4BZ06"/>
<dbReference type="STRING" id="891968.Anamo_1927"/>
<evidence type="ECO:0000259" key="1">
    <source>
        <dbReference type="Pfam" id="PF02538"/>
    </source>
</evidence>